<name>T1KWT7_TETUR</name>
<reference evidence="2" key="2">
    <citation type="submission" date="2015-06" db="UniProtKB">
        <authorList>
            <consortium name="EnsemblMetazoa"/>
        </authorList>
    </citation>
    <scope>IDENTIFICATION</scope>
</reference>
<dbReference type="HOGENOM" id="CLU_2457705_0_0_1"/>
<dbReference type="Proteomes" id="UP000015104">
    <property type="component" value="Unassembled WGS sequence"/>
</dbReference>
<keyword evidence="1" id="KW-0812">Transmembrane</keyword>
<proteinExistence type="predicted"/>
<evidence type="ECO:0000313" key="3">
    <source>
        <dbReference type="Proteomes" id="UP000015104"/>
    </source>
</evidence>
<sequence>MFPDVNTVKPVAFSVSCAKKKTFSFHLRLAVFTNVALATLVSIYIVLTIKPTKNALNALEFKPAVPVTSQLNSITVILVMIVFKKFPNP</sequence>
<dbReference type="EMBL" id="CAEY01000670">
    <property type="status" value="NOT_ANNOTATED_CDS"/>
    <property type="molecule type" value="Genomic_DNA"/>
</dbReference>
<accession>T1KWT7</accession>
<keyword evidence="1" id="KW-0472">Membrane</keyword>
<feature type="transmembrane region" description="Helical" evidence="1">
    <location>
        <begin position="67"/>
        <end position="83"/>
    </location>
</feature>
<reference evidence="3" key="1">
    <citation type="submission" date="2011-08" db="EMBL/GenBank/DDBJ databases">
        <authorList>
            <person name="Rombauts S."/>
        </authorList>
    </citation>
    <scope>NUCLEOTIDE SEQUENCE</scope>
    <source>
        <strain evidence="3">London</strain>
    </source>
</reference>
<dbReference type="EnsemblMetazoa" id="tetur257g00010.1">
    <property type="protein sequence ID" value="tetur257g00010.1"/>
    <property type="gene ID" value="tetur257g00010"/>
</dbReference>
<evidence type="ECO:0000313" key="2">
    <source>
        <dbReference type="EnsemblMetazoa" id="tetur257g00010.1"/>
    </source>
</evidence>
<keyword evidence="3" id="KW-1185">Reference proteome</keyword>
<keyword evidence="1" id="KW-1133">Transmembrane helix</keyword>
<dbReference type="AlphaFoldDB" id="T1KWT7"/>
<organism evidence="2 3">
    <name type="scientific">Tetranychus urticae</name>
    <name type="common">Two-spotted spider mite</name>
    <dbReference type="NCBI Taxonomy" id="32264"/>
    <lineage>
        <taxon>Eukaryota</taxon>
        <taxon>Metazoa</taxon>
        <taxon>Ecdysozoa</taxon>
        <taxon>Arthropoda</taxon>
        <taxon>Chelicerata</taxon>
        <taxon>Arachnida</taxon>
        <taxon>Acari</taxon>
        <taxon>Acariformes</taxon>
        <taxon>Trombidiformes</taxon>
        <taxon>Prostigmata</taxon>
        <taxon>Eleutherengona</taxon>
        <taxon>Raphignathae</taxon>
        <taxon>Tetranychoidea</taxon>
        <taxon>Tetranychidae</taxon>
        <taxon>Tetranychus</taxon>
    </lineage>
</organism>
<feature type="transmembrane region" description="Helical" evidence="1">
    <location>
        <begin position="29"/>
        <end position="47"/>
    </location>
</feature>
<evidence type="ECO:0000256" key="1">
    <source>
        <dbReference type="SAM" id="Phobius"/>
    </source>
</evidence>
<protein>
    <submittedName>
        <fullName evidence="2">Uncharacterized protein</fullName>
    </submittedName>
</protein>